<evidence type="ECO:0000256" key="1">
    <source>
        <dbReference type="SAM" id="MobiDB-lite"/>
    </source>
</evidence>
<evidence type="ECO:0000313" key="2">
    <source>
        <dbReference type="EMBL" id="BDI20752.1"/>
    </source>
</evidence>
<gene>
    <name evidence="2" type="ORF">ANSO36C_65540</name>
</gene>
<sequence length="62" mass="6633">MSDELKKPGEIAQRSGQYEITGPRGGGTGEERTVTKGEPLPPTPQAGQLYKLVDPTKHKGSK</sequence>
<accession>A0ABM7ZBU3</accession>
<keyword evidence="3" id="KW-1185">Reference proteome</keyword>
<keyword evidence="2" id="KW-0614">Plasmid</keyword>
<dbReference type="EMBL" id="AP025734">
    <property type="protein sequence ID" value="BDI20752.1"/>
    <property type="molecule type" value="Genomic_DNA"/>
</dbReference>
<proteinExistence type="predicted"/>
<organism evidence="2 3">
    <name type="scientific">Nostoc cf. commune SO-36</name>
    <dbReference type="NCBI Taxonomy" id="449208"/>
    <lineage>
        <taxon>Bacteria</taxon>
        <taxon>Bacillati</taxon>
        <taxon>Cyanobacteriota</taxon>
        <taxon>Cyanophyceae</taxon>
        <taxon>Nostocales</taxon>
        <taxon>Nostocaceae</taxon>
        <taxon>Nostoc</taxon>
    </lineage>
</organism>
<evidence type="ECO:0000313" key="3">
    <source>
        <dbReference type="Proteomes" id="UP001055453"/>
    </source>
</evidence>
<feature type="region of interest" description="Disordered" evidence="1">
    <location>
        <begin position="1"/>
        <end position="62"/>
    </location>
</feature>
<geneLocation type="plasmid" evidence="2 3">
    <name>pANSO36B</name>
</geneLocation>
<reference evidence="2" key="1">
    <citation type="submission" date="2022-04" db="EMBL/GenBank/DDBJ databases">
        <title>Complete genome sequence of a cyanobacterium, Nostoc sp. SO-36, isolated in Antarctica.</title>
        <authorList>
            <person name="Kanesaki Y."/>
            <person name="Effendi D."/>
            <person name="Sakamoto T."/>
            <person name="Ohtani S."/>
            <person name="Awai K."/>
        </authorList>
    </citation>
    <scope>NUCLEOTIDE SEQUENCE</scope>
    <source>
        <strain evidence="2">SO-36</strain>
        <plasmid evidence="2">pANSO36B</plasmid>
    </source>
</reference>
<protein>
    <recommendedName>
        <fullName evidence="4">YjzC family protein</fullName>
    </recommendedName>
</protein>
<name>A0ABM7ZBU3_NOSCO</name>
<evidence type="ECO:0008006" key="4">
    <source>
        <dbReference type="Google" id="ProtNLM"/>
    </source>
</evidence>
<dbReference type="Proteomes" id="UP001055453">
    <property type="component" value="Plasmid pANSO36B"/>
</dbReference>
<dbReference type="RefSeq" id="WP_196519575.1">
    <property type="nucleotide sequence ID" value="NZ_AP025734.1"/>
</dbReference>